<gene>
    <name evidence="3" type="ORF">NP596_12275</name>
</gene>
<dbReference type="InterPro" id="IPR047971">
    <property type="entry name" value="ExeM-like"/>
</dbReference>
<evidence type="ECO:0000256" key="1">
    <source>
        <dbReference type="SAM" id="SignalP"/>
    </source>
</evidence>
<dbReference type="InterPro" id="IPR036439">
    <property type="entry name" value="Dockerin_dom_sf"/>
</dbReference>
<dbReference type="Gene3D" id="1.10.1330.10">
    <property type="entry name" value="Dockerin domain"/>
    <property type="match status" value="1"/>
</dbReference>
<evidence type="ECO:0000313" key="3">
    <source>
        <dbReference type="EMBL" id="MCQ8129230.1"/>
    </source>
</evidence>
<feature type="signal peptide" evidence="1">
    <location>
        <begin position="1"/>
        <end position="26"/>
    </location>
</feature>
<proteinExistence type="predicted"/>
<feature type="chain" id="PRO_5046663157" evidence="1">
    <location>
        <begin position="27"/>
        <end position="842"/>
    </location>
</feature>
<keyword evidence="4" id="KW-1185">Reference proteome</keyword>
<dbReference type="Proteomes" id="UP001524586">
    <property type="component" value="Unassembled WGS sequence"/>
</dbReference>
<protein>
    <submittedName>
        <fullName evidence="3">ExeM/NucH family extracellular endonuclease</fullName>
    </submittedName>
</protein>
<feature type="domain" description="Endonuclease/exonuclease/phosphatase" evidence="2">
    <location>
        <begin position="464"/>
        <end position="768"/>
    </location>
</feature>
<dbReference type="PANTHER" id="PTHR42834">
    <property type="entry name" value="ENDONUCLEASE/EXONUCLEASE/PHOSPHATASE FAMILY PROTEIN (AFU_ORTHOLOGUE AFUA_3G09210)"/>
    <property type="match status" value="1"/>
</dbReference>
<comment type="caution">
    <text evidence="3">The sequence shown here is derived from an EMBL/GenBank/DDBJ whole genome shotgun (WGS) entry which is preliminary data.</text>
</comment>
<name>A0ABT1U776_9GAMM</name>
<keyword evidence="1" id="KW-0732">Signal</keyword>
<evidence type="ECO:0000313" key="4">
    <source>
        <dbReference type="Proteomes" id="UP001524586"/>
    </source>
</evidence>
<keyword evidence="3" id="KW-0540">Nuclease</keyword>
<dbReference type="EMBL" id="JANIBK010000062">
    <property type="protein sequence ID" value="MCQ8129230.1"/>
    <property type="molecule type" value="Genomic_DNA"/>
</dbReference>
<accession>A0ABT1U776</accession>
<dbReference type="NCBIfam" id="NF033681">
    <property type="entry name" value="ExeM_NucH_DNase"/>
    <property type="match status" value="1"/>
</dbReference>
<dbReference type="InterPro" id="IPR036691">
    <property type="entry name" value="Endo/exonu/phosph_ase_sf"/>
</dbReference>
<dbReference type="InterPro" id="IPR005135">
    <property type="entry name" value="Endo/exonuclease/phosphatase"/>
</dbReference>
<dbReference type="CDD" id="cd04486">
    <property type="entry name" value="YhcR_OBF_like"/>
    <property type="match status" value="1"/>
</dbReference>
<dbReference type="RefSeq" id="WP_256615654.1">
    <property type="nucleotide sequence ID" value="NZ_JANIBK010000062.1"/>
</dbReference>
<dbReference type="SUPFAM" id="SSF63446">
    <property type="entry name" value="Type I dockerin domain"/>
    <property type="match status" value="1"/>
</dbReference>
<dbReference type="SUPFAM" id="SSF56219">
    <property type="entry name" value="DNase I-like"/>
    <property type="match status" value="1"/>
</dbReference>
<evidence type="ECO:0000259" key="2">
    <source>
        <dbReference type="Pfam" id="PF03372"/>
    </source>
</evidence>
<dbReference type="Pfam" id="PF03372">
    <property type="entry name" value="Exo_endo_phos"/>
    <property type="match status" value="1"/>
</dbReference>
<dbReference type="GO" id="GO:0004519">
    <property type="term" value="F:endonuclease activity"/>
    <property type="evidence" value="ECO:0007669"/>
    <property type="project" value="UniProtKB-KW"/>
</dbReference>
<sequence length="842" mass="87351">MSSNPSHGFQRLLLAASLGICGAAQAATPVFVNELHYDNSGGDLGEEIEIAGPAGTDLNGWSLVLYNGSATQLNRYDTINLAGVIADQSGGGFGVLSFPAPGLQNGAPDGVALVDASNTVVQFLTYEGGFTPIDGPAAGMAGTDIGVAETASTPVGMSLQLQGSGSRYEDFTWVGESAASFGSINSTQSFAGGNGGAQPPVSQCGQPATLISAIQGTGASSPLGGTVQHVEAVVTANFQGSGNLSGLFLQQAEADADPATSEGLFVFSNTPVNVGDRVHVVGTVTEFFELTELNNLSSLDVCGSGNPLPAPVEVSLPFAHAGEPERWEGMLVSLPQTLTVTENYNLARYGELLLSSGGRLLTPTQIALPGQAAIAAAADNALNQLLVDDGSNIQNPDPVIYPQPGDLSAANTLRSGYGVTGATGVLSYGFGAYRLEPTQVLNFAADNARPAVPAVDARAALKVASFNVLNFFNGDGLGGGFPTARGANTQQEFARQRAKIVKAIHELNADVLGLMEIENDGYAATGAIADLVNGLNQLAGVERYAFVNPGVNKVGTDEITVGLIYQPAKVQLVGSAAILDAAVDPRFIDNKNRPAIAQTFLDKTSNKMLTIAVNHLKSKGSDCNDINDPDTGDGQGNCNITRTSAAEALADWLANDPTQTGSHNALIIGDLNAYAQEDPIAALKNAGYVNLIEQSVGNQAAYSFVFDGASGYLDHALANTELTPQVKAVGEWHINADEPRALDYNTEFKSAGQIAGFYAADAYRSSDHDPLLVQVFVAGDLDSDGDADSADASLFRQQLGKCTGASGFNAEADYDHSGCVTMGDYRIWYAYYKAYSVAGNAN</sequence>
<organism evidence="3 4">
    <name type="scientific">Methylomonas rivi</name>
    <dbReference type="NCBI Taxonomy" id="2952226"/>
    <lineage>
        <taxon>Bacteria</taxon>
        <taxon>Pseudomonadati</taxon>
        <taxon>Pseudomonadota</taxon>
        <taxon>Gammaproteobacteria</taxon>
        <taxon>Methylococcales</taxon>
        <taxon>Methylococcaceae</taxon>
        <taxon>Methylomonas</taxon>
    </lineage>
</organism>
<dbReference type="CDD" id="cd10283">
    <property type="entry name" value="MnuA_DNase1-like"/>
    <property type="match status" value="1"/>
</dbReference>
<dbReference type="PANTHER" id="PTHR42834:SF1">
    <property type="entry name" value="ENDONUCLEASE_EXONUCLEASE_PHOSPHATASE FAMILY PROTEIN (AFU_ORTHOLOGUE AFUA_3G09210)"/>
    <property type="match status" value="1"/>
</dbReference>
<reference evidence="3 4" key="1">
    <citation type="submission" date="2022-07" db="EMBL/GenBank/DDBJ databases">
        <title>Methylomonas rivi sp. nov., Methylomonas rosea sp. nov., Methylomonas aureus sp. nov. and Methylomonas subterranea sp. nov., four novel methanotrophs isolated from a freshwater creek and the deep terrestrial subsurface.</title>
        <authorList>
            <person name="Abin C."/>
            <person name="Sankaranarayanan K."/>
            <person name="Garner C."/>
            <person name="Sindelar R."/>
            <person name="Kotary K."/>
            <person name="Garner R."/>
            <person name="Barclay S."/>
            <person name="Lawson P."/>
            <person name="Krumholz L."/>
        </authorList>
    </citation>
    <scope>NUCLEOTIDE SEQUENCE [LARGE SCALE GENOMIC DNA]</scope>
    <source>
        <strain evidence="3 4">WSC-6</strain>
    </source>
</reference>
<keyword evidence="3" id="KW-0255">Endonuclease</keyword>
<dbReference type="Gene3D" id="3.60.10.10">
    <property type="entry name" value="Endonuclease/exonuclease/phosphatase"/>
    <property type="match status" value="1"/>
</dbReference>
<keyword evidence="3" id="KW-0378">Hydrolase</keyword>